<dbReference type="InterPro" id="IPR000743">
    <property type="entry name" value="Glyco_hydro_28"/>
</dbReference>
<dbReference type="Gene3D" id="2.160.20.10">
    <property type="entry name" value="Single-stranded right-handed beta-helix, Pectin lyase-like"/>
    <property type="match status" value="1"/>
</dbReference>
<dbReference type="GO" id="GO:0071555">
    <property type="term" value="P:cell wall organization"/>
    <property type="evidence" value="ECO:0007669"/>
    <property type="project" value="UniProtKB-KW"/>
</dbReference>
<organism evidence="11 12">
    <name type="scientific">Clitoria ternatea</name>
    <name type="common">Butterfly pea</name>
    <dbReference type="NCBI Taxonomy" id="43366"/>
    <lineage>
        <taxon>Eukaryota</taxon>
        <taxon>Viridiplantae</taxon>
        <taxon>Streptophyta</taxon>
        <taxon>Embryophyta</taxon>
        <taxon>Tracheophyta</taxon>
        <taxon>Spermatophyta</taxon>
        <taxon>Magnoliopsida</taxon>
        <taxon>eudicotyledons</taxon>
        <taxon>Gunneridae</taxon>
        <taxon>Pentapetalae</taxon>
        <taxon>rosids</taxon>
        <taxon>fabids</taxon>
        <taxon>Fabales</taxon>
        <taxon>Fabaceae</taxon>
        <taxon>Papilionoideae</taxon>
        <taxon>50 kb inversion clade</taxon>
        <taxon>NPAAA clade</taxon>
        <taxon>indigoferoid/millettioid clade</taxon>
        <taxon>Phaseoleae</taxon>
        <taxon>Clitoria</taxon>
    </lineage>
</organism>
<feature type="active site" evidence="8">
    <location>
        <position position="268"/>
    </location>
</feature>
<accession>A0AAN9IUT1</accession>
<comment type="caution">
    <text evidence="11">The sequence shown here is derived from an EMBL/GenBank/DDBJ whole genome shotgun (WGS) entry which is preliminary data.</text>
</comment>
<evidence type="ECO:0000256" key="6">
    <source>
        <dbReference type="ARBA" id="ARBA00023295"/>
    </source>
</evidence>
<evidence type="ECO:0008006" key="13">
    <source>
        <dbReference type="Google" id="ProtNLM"/>
    </source>
</evidence>
<evidence type="ECO:0000256" key="1">
    <source>
        <dbReference type="ARBA" id="ARBA00004191"/>
    </source>
</evidence>
<name>A0AAN9IUT1_CLITE</name>
<keyword evidence="4" id="KW-0964">Secreted</keyword>
<keyword evidence="6 9" id="KW-0326">Glycosidase</keyword>
<dbReference type="FunFam" id="2.160.20.10:FF:000004">
    <property type="entry name" value="Pectin lyase-like superfamily protein"/>
    <property type="match status" value="1"/>
</dbReference>
<keyword evidence="5 9" id="KW-0378">Hydrolase</keyword>
<protein>
    <recommendedName>
        <fullName evidence="13">Polygalacturonase</fullName>
    </recommendedName>
</protein>
<evidence type="ECO:0000256" key="7">
    <source>
        <dbReference type="ARBA" id="ARBA00023316"/>
    </source>
</evidence>
<evidence type="ECO:0000256" key="4">
    <source>
        <dbReference type="ARBA" id="ARBA00022525"/>
    </source>
</evidence>
<dbReference type="SUPFAM" id="SSF51126">
    <property type="entry name" value="Pectin lyase-like"/>
    <property type="match status" value="1"/>
</dbReference>
<keyword evidence="3" id="KW-0134">Cell wall</keyword>
<dbReference type="Proteomes" id="UP001359559">
    <property type="component" value="Unassembled WGS sequence"/>
</dbReference>
<dbReference type="PANTHER" id="PTHR31375">
    <property type="match status" value="1"/>
</dbReference>
<evidence type="ECO:0000256" key="10">
    <source>
        <dbReference type="SAM" id="SignalP"/>
    </source>
</evidence>
<evidence type="ECO:0000256" key="3">
    <source>
        <dbReference type="ARBA" id="ARBA00022512"/>
    </source>
</evidence>
<evidence type="ECO:0000256" key="2">
    <source>
        <dbReference type="ARBA" id="ARBA00008834"/>
    </source>
</evidence>
<dbReference type="GO" id="GO:0004650">
    <property type="term" value="F:polygalacturonase activity"/>
    <property type="evidence" value="ECO:0007669"/>
    <property type="project" value="InterPro"/>
</dbReference>
<dbReference type="PROSITE" id="PS00502">
    <property type="entry name" value="POLYGALACTURONASE"/>
    <property type="match status" value="1"/>
</dbReference>
<dbReference type="EMBL" id="JAYKXN010000005">
    <property type="protein sequence ID" value="KAK7286755.1"/>
    <property type="molecule type" value="Genomic_DNA"/>
</dbReference>
<feature type="signal peptide" evidence="10">
    <location>
        <begin position="1"/>
        <end position="26"/>
    </location>
</feature>
<gene>
    <name evidence="11" type="ORF">RJT34_21977</name>
</gene>
<evidence type="ECO:0000256" key="9">
    <source>
        <dbReference type="RuleBase" id="RU361169"/>
    </source>
</evidence>
<dbReference type="AlphaFoldDB" id="A0AAN9IUT1"/>
<evidence type="ECO:0000256" key="5">
    <source>
        <dbReference type="ARBA" id="ARBA00022801"/>
    </source>
</evidence>
<dbReference type="Pfam" id="PF00295">
    <property type="entry name" value="Glyco_hydro_28"/>
    <property type="match status" value="1"/>
</dbReference>
<comment type="similarity">
    <text evidence="2 9">Belongs to the glycosyl hydrolase 28 family.</text>
</comment>
<comment type="subcellular location">
    <subcellularLocation>
        <location evidence="1">Secreted</location>
        <location evidence="1">Cell wall</location>
    </subcellularLocation>
</comment>
<feature type="chain" id="PRO_5043052052" description="Polygalacturonase" evidence="10">
    <location>
        <begin position="27"/>
        <end position="418"/>
    </location>
</feature>
<proteinExistence type="inferred from homology"/>
<reference evidence="11 12" key="1">
    <citation type="submission" date="2024-01" db="EMBL/GenBank/DDBJ databases">
        <title>The genomes of 5 underutilized Papilionoideae crops provide insights into root nodulation and disease resistance.</title>
        <authorList>
            <person name="Yuan L."/>
        </authorList>
    </citation>
    <scope>NUCLEOTIDE SEQUENCE [LARGE SCALE GENOMIC DNA]</scope>
    <source>
        <strain evidence="11">LY-2023</strain>
        <tissue evidence="11">Leaf</tissue>
    </source>
</reference>
<dbReference type="SMART" id="SM00710">
    <property type="entry name" value="PbH1"/>
    <property type="match status" value="6"/>
</dbReference>
<dbReference type="InterPro" id="IPR012334">
    <property type="entry name" value="Pectin_lyas_fold"/>
</dbReference>
<evidence type="ECO:0000256" key="8">
    <source>
        <dbReference type="PROSITE-ProRule" id="PRU10052"/>
    </source>
</evidence>
<dbReference type="GO" id="GO:0005975">
    <property type="term" value="P:carbohydrate metabolic process"/>
    <property type="evidence" value="ECO:0007669"/>
    <property type="project" value="InterPro"/>
</dbReference>
<evidence type="ECO:0000313" key="11">
    <source>
        <dbReference type="EMBL" id="KAK7286755.1"/>
    </source>
</evidence>
<keyword evidence="10" id="KW-0732">Signal</keyword>
<sequence length="418" mass="45648">MAIAKCAAAIHILILCFALAYNHAHADPIAKPYNVDQDVLLPGEKVINVNDLGAKPDGMTDCTLAFMDAWRMVCHNLTVPSRILIPPGRYFISSIIFQGPCSPPTPVTIQVQGTLLATTDISEFENGEWLMFDKINGLKIIGGGTFDGQGRQSWQYTQNCDANPDGPACQRNPSSLYFNEVSNVVVENIRSVNPKGFHIFVTKSLNVTLSKLKILAPETSPNTNGIHISLSDRVIISRNIIATGDDCISMAQGAQNIFIDKLKCGPGHGISIGSLGLYQNEEEVRGVRIQNCTLSSTTSGLRIDSWPDRYPCAASNISFRDIMMHDVKNPIIIDQEYECYPNCQKKPSLVKIENVHFANVRGTTVSPVAVELRCSKLNPCKGVTFSDIDLKFGAGPTTARCQNTIPLYNGFVMPPACV</sequence>
<keyword evidence="7" id="KW-0961">Cell wall biogenesis/degradation</keyword>
<dbReference type="InterPro" id="IPR011050">
    <property type="entry name" value="Pectin_lyase_fold/virulence"/>
</dbReference>
<dbReference type="InterPro" id="IPR006626">
    <property type="entry name" value="PbH1"/>
</dbReference>
<evidence type="ECO:0000313" key="12">
    <source>
        <dbReference type="Proteomes" id="UP001359559"/>
    </source>
</evidence>
<keyword evidence="12" id="KW-1185">Reference proteome</keyword>